<dbReference type="AlphaFoldDB" id="A0A4Q7UPK4"/>
<evidence type="ECO:0000259" key="2">
    <source>
        <dbReference type="PROSITE" id="PS50801"/>
    </source>
</evidence>
<dbReference type="Gene3D" id="3.30.750.24">
    <property type="entry name" value="STAS domain"/>
    <property type="match status" value="1"/>
</dbReference>
<dbReference type="EMBL" id="SHKL01000001">
    <property type="protein sequence ID" value="RZT83446.1"/>
    <property type="molecule type" value="Genomic_DNA"/>
</dbReference>
<organism evidence="3 4">
    <name type="scientific">Pseudonocardia sediminis</name>
    <dbReference type="NCBI Taxonomy" id="1397368"/>
    <lineage>
        <taxon>Bacteria</taxon>
        <taxon>Bacillati</taxon>
        <taxon>Actinomycetota</taxon>
        <taxon>Actinomycetes</taxon>
        <taxon>Pseudonocardiales</taxon>
        <taxon>Pseudonocardiaceae</taxon>
        <taxon>Pseudonocardia</taxon>
    </lineage>
</organism>
<name>A0A4Q7UPK4_PSEST</name>
<dbReference type="Pfam" id="PF13466">
    <property type="entry name" value="STAS_2"/>
    <property type="match status" value="1"/>
</dbReference>
<dbReference type="InterPro" id="IPR058548">
    <property type="entry name" value="MlaB-like_STAS"/>
</dbReference>
<dbReference type="InterPro" id="IPR002645">
    <property type="entry name" value="STAS_dom"/>
</dbReference>
<dbReference type="CDD" id="cd07043">
    <property type="entry name" value="STAS_anti-anti-sigma_factors"/>
    <property type="match status" value="1"/>
</dbReference>
<feature type="domain" description="STAS" evidence="2">
    <location>
        <begin position="27"/>
        <end position="139"/>
    </location>
</feature>
<accession>A0A4Q7UPK4</accession>
<dbReference type="PROSITE" id="PS50801">
    <property type="entry name" value="STAS"/>
    <property type="match status" value="1"/>
</dbReference>
<evidence type="ECO:0000313" key="3">
    <source>
        <dbReference type="EMBL" id="RZT83446.1"/>
    </source>
</evidence>
<sequence>MGGEPLTGSQQDVRTETSWPQPESRILVDESEPRSGVRVLGVAGEIDRLEAEAILARLDALLRAPDARLVVLDLSAVRFMGSHGLTTVVHAQRIATALGRTLRGVTGAANRAVSRPITMTGLDWVIDWFTSVPEATSTERP</sequence>
<dbReference type="SUPFAM" id="SSF52091">
    <property type="entry name" value="SpoIIaa-like"/>
    <property type="match status" value="1"/>
</dbReference>
<dbReference type="PANTHER" id="PTHR33495:SF2">
    <property type="entry name" value="ANTI-SIGMA FACTOR ANTAGONIST TM_1081-RELATED"/>
    <property type="match status" value="1"/>
</dbReference>
<dbReference type="Proteomes" id="UP000291591">
    <property type="component" value="Unassembled WGS sequence"/>
</dbReference>
<proteinExistence type="predicted"/>
<dbReference type="GO" id="GO:0043856">
    <property type="term" value="F:anti-sigma factor antagonist activity"/>
    <property type="evidence" value="ECO:0007669"/>
    <property type="project" value="TreeGrafter"/>
</dbReference>
<evidence type="ECO:0000313" key="4">
    <source>
        <dbReference type="Proteomes" id="UP000291591"/>
    </source>
</evidence>
<feature type="region of interest" description="Disordered" evidence="1">
    <location>
        <begin position="1"/>
        <end position="25"/>
    </location>
</feature>
<comment type="caution">
    <text evidence="3">The sequence shown here is derived from an EMBL/GenBank/DDBJ whole genome shotgun (WGS) entry which is preliminary data.</text>
</comment>
<evidence type="ECO:0000256" key="1">
    <source>
        <dbReference type="SAM" id="MobiDB-lite"/>
    </source>
</evidence>
<dbReference type="PANTHER" id="PTHR33495">
    <property type="entry name" value="ANTI-SIGMA FACTOR ANTAGONIST TM_1081-RELATED-RELATED"/>
    <property type="match status" value="1"/>
</dbReference>
<feature type="compositionally biased region" description="Polar residues" evidence="1">
    <location>
        <begin position="7"/>
        <end position="21"/>
    </location>
</feature>
<reference evidence="3 4" key="1">
    <citation type="submission" date="2019-02" db="EMBL/GenBank/DDBJ databases">
        <title>Sequencing the genomes of 1000 actinobacteria strains.</title>
        <authorList>
            <person name="Klenk H.-P."/>
        </authorList>
    </citation>
    <scope>NUCLEOTIDE SEQUENCE [LARGE SCALE GENOMIC DNA]</scope>
    <source>
        <strain evidence="3 4">DSM 45779</strain>
    </source>
</reference>
<keyword evidence="4" id="KW-1185">Reference proteome</keyword>
<protein>
    <submittedName>
        <fullName evidence="3">Anti-anti-sigma factor</fullName>
    </submittedName>
</protein>
<dbReference type="InterPro" id="IPR036513">
    <property type="entry name" value="STAS_dom_sf"/>
</dbReference>
<gene>
    <name evidence="3" type="ORF">EV383_0251</name>
</gene>